<dbReference type="CDD" id="cd00063">
    <property type="entry name" value="FN3"/>
    <property type="match status" value="1"/>
</dbReference>
<dbReference type="Proteomes" id="UP000823616">
    <property type="component" value="Unassembled WGS sequence"/>
</dbReference>
<dbReference type="InterPro" id="IPR036116">
    <property type="entry name" value="FN3_sf"/>
</dbReference>
<dbReference type="Pfam" id="PF00041">
    <property type="entry name" value="fn3"/>
    <property type="match status" value="1"/>
</dbReference>
<dbReference type="SUPFAM" id="SSF49899">
    <property type="entry name" value="Concanavalin A-like lectins/glucanases"/>
    <property type="match status" value="1"/>
</dbReference>
<reference evidence="3" key="2">
    <citation type="journal article" date="2021" name="PeerJ">
        <title>Extensive microbial diversity within the chicken gut microbiome revealed by metagenomics and culture.</title>
        <authorList>
            <person name="Gilroy R."/>
            <person name="Ravi A."/>
            <person name="Getino M."/>
            <person name="Pursley I."/>
            <person name="Horton D.L."/>
            <person name="Alikhan N.F."/>
            <person name="Baker D."/>
            <person name="Gharbi K."/>
            <person name="Hall N."/>
            <person name="Watson M."/>
            <person name="Adriaenssens E.M."/>
            <person name="Foster-Nyarko E."/>
            <person name="Jarju S."/>
            <person name="Secka A."/>
            <person name="Antonio M."/>
            <person name="Oren A."/>
            <person name="Chaudhuri R.R."/>
            <person name="La Ragione R."/>
            <person name="Hildebrand F."/>
            <person name="Pallen M.J."/>
        </authorList>
    </citation>
    <scope>NUCLEOTIDE SEQUENCE</scope>
    <source>
        <strain evidence="3">B3-4054</strain>
    </source>
</reference>
<evidence type="ECO:0000256" key="1">
    <source>
        <dbReference type="SAM" id="MobiDB-lite"/>
    </source>
</evidence>
<sequence length="522" mass="56054">MMKTSLKNRNGHPKRRRIFPPLVSGMIALLFFPGAAGALFSAEKFSLTVGGEQGWSMLEETGALQETEGRFSLPALAIAPRGETSGQGNGELYLPFDTPDIRDAAGKYDVLYAHVRLSAPEQARQGTGAALCNTTGEGILLRGNGGALFSAQEELPSFTVSFWLYPSSTETGGQIFSWRSSVIPEEGEGLPVYQSIRAGFERNRLVWEFSNLWITQDGRALGARLEPVSLTVPGRWSFYQISYDAYAGVLEYRINGRTEAIVNPAAGGGSAIGFVGNPSNVEIVPQYAGLLDEFRIARQALPAVRLEDLQAVSGRYPAAGGTFRTKPLDTGKGTARLLSADISLLAPEGTDSEFFVRGGDNFHTWTADSPQWVPLVNGKPAAEITGRYMQISGGLYPDSAREKTPLLTWISLHLEKENSPWPPLNVRGTAGNGKVKISWNAPADRAVNGYLVYYGEAAGEYLSAGSPADAGNSLSCVISGLENGKMYYFSVASYGEAGPDFPGNGSPEISLRPLAAKSWEGD</sequence>
<dbReference type="SMART" id="SM00060">
    <property type="entry name" value="FN3"/>
    <property type="match status" value="1"/>
</dbReference>
<feature type="region of interest" description="Disordered" evidence="1">
    <location>
        <begin position="502"/>
        <end position="522"/>
    </location>
</feature>
<evidence type="ECO:0000313" key="4">
    <source>
        <dbReference type="Proteomes" id="UP000823616"/>
    </source>
</evidence>
<dbReference type="PROSITE" id="PS50853">
    <property type="entry name" value="FN3"/>
    <property type="match status" value="1"/>
</dbReference>
<dbReference type="Gene3D" id="2.60.40.10">
    <property type="entry name" value="Immunoglobulins"/>
    <property type="match status" value="1"/>
</dbReference>
<dbReference type="Gene3D" id="2.60.120.200">
    <property type="match status" value="1"/>
</dbReference>
<comment type="caution">
    <text evidence="3">The sequence shown here is derived from an EMBL/GenBank/DDBJ whole genome shotgun (WGS) entry which is preliminary data.</text>
</comment>
<evidence type="ECO:0000313" key="3">
    <source>
        <dbReference type="EMBL" id="MBO8449957.1"/>
    </source>
</evidence>
<dbReference type="AlphaFoldDB" id="A0A9D9HH44"/>
<dbReference type="InterPro" id="IPR003961">
    <property type="entry name" value="FN3_dom"/>
</dbReference>
<name>A0A9D9HH44_9SPIR</name>
<dbReference type="InterPro" id="IPR013320">
    <property type="entry name" value="ConA-like_dom_sf"/>
</dbReference>
<gene>
    <name evidence="3" type="ORF">IAA96_02510</name>
</gene>
<feature type="domain" description="Fibronectin type-III" evidence="2">
    <location>
        <begin position="422"/>
        <end position="516"/>
    </location>
</feature>
<dbReference type="InterPro" id="IPR013783">
    <property type="entry name" value="Ig-like_fold"/>
</dbReference>
<accession>A0A9D9HH44</accession>
<dbReference type="EMBL" id="JADIMS010000041">
    <property type="protein sequence ID" value="MBO8449957.1"/>
    <property type="molecule type" value="Genomic_DNA"/>
</dbReference>
<reference evidence="3" key="1">
    <citation type="submission" date="2020-10" db="EMBL/GenBank/DDBJ databases">
        <authorList>
            <person name="Gilroy R."/>
        </authorList>
    </citation>
    <scope>NUCLEOTIDE SEQUENCE</scope>
    <source>
        <strain evidence="3">B3-4054</strain>
    </source>
</reference>
<proteinExistence type="predicted"/>
<evidence type="ECO:0000259" key="2">
    <source>
        <dbReference type="PROSITE" id="PS50853"/>
    </source>
</evidence>
<protein>
    <submittedName>
        <fullName evidence="3">Fibronectin type III domain-containing protein</fullName>
    </submittedName>
</protein>
<dbReference type="SUPFAM" id="SSF49265">
    <property type="entry name" value="Fibronectin type III"/>
    <property type="match status" value="1"/>
</dbReference>
<organism evidence="3 4">
    <name type="scientific">Candidatus Avitreponema avistercoris</name>
    <dbReference type="NCBI Taxonomy" id="2840705"/>
    <lineage>
        <taxon>Bacteria</taxon>
        <taxon>Pseudomonadati</taxon>
        <taxon>Spirochaetota</taxon>
        <taxon>Spirochaetia</taxon>
        <taxon>Spirochaetales</taxon>
        <taxon>Candidatus Avitreponema</taxon>
    </lineage>
</organism>